<comment type="cofactor">
    <cofactor evidence="1 6">
        <name>FAD</name>
        <dbReference type="ChEBI" id="CHEBI:57692"/>
    </cofactor>
</comment>
<dbReference type="SUPFAM" id="SSF54373">
    <property type="entry name" value="FAD-linked reductases, C-terminal domain"/>
    <property type="match status" value="1"/>
</dbReference>
<dbReference type="CDD" id="cd00448">
    <property type="entry name" value="YjgF_YER057c_UK114_family"/>
    <property type="match status" value="1"/>
</dbReference>
<evidence type="ECO:0000256" key="3">
    <source>
        <dbReference type="ARBA" id="ARBA00023002"/>
    </source>
</evidence>
<keyword evidence="3 6" id="KW-0560">Oxidoreductase</keyword>
<feature type="binding site" evidence="5">
    <location>
        <begin position="172"/>
        <end position="173"/>
    </location>
    <ligand>
        <name>FAD</name>
        <dbReference type="ChEBI" id="CHEBI:57692"/>
    </ligand>
</feature>
<organism evidence="8 9">
    <name type="scientific">Phialocephala subalpina</name>
    <dbReference type="NCBI Taxonomy" id="576137"/>
    <lineage>
        <taxon>Eukaryota</taxon>
        <taxon>Fungi</taxon>
        <taxon>Dikarya</taxon>
        <taxon>Ascomycota</taxon>
        <taxon>Pezizomycotina</taxon>
        <taxon>Leotiomycetes</taxon>
        <taxon>Helotiales</taxon>
        <taxon>Mollisiaceae</taxon>
        <taxon>Phialocephala</taxon>
        <taxon>Phialocephala fortinii species complex</taxon>
    </lineage>
</organism>
<dbReference type="OrthoDB" id="5046242at2759"/>
<sequence>MSGIQKFDPAGLFNGAPLMSQVVRANGMVYTAGQVGVDGNGYIPIEYEDQIPLALECLRKCLQIAGAKIEDIVHLRYYIVDYDPTLKSQPHYNHLVKWLSGHRPCTTLAPVPALAKPEYKFEIEAVAVASSLPAQVQDLKKSVDVVVVGAGLSGLEAARNVQAAGLSVLVLEARDRVGGKTWSKNTDGRSKVDVGAAWINDSNQSRMWGMAQKYGLETVVQNTVGDCILYEENTARRFSNGDTPPFPDGGKEEVAAIRDLLDKLSLELDIESPANGDAVRVAQYDSETVEEFVVREGFGKAAQAAVAIWCRVMFGLEASDLSALYYLWYVRSAGGLLVTRGEKKHGGQYLRMRNGTQSFSKHLAAELKSGAVRLSTPVKKITQTGSGVLVEADNGLEIQCKRAIISVPSPSYKWIAFEPPLPEEKQLLSERVNFGHTLKVILVYPTSWWREYGLCGFAQSSAGPISVCRDTSVDPDGQYSLTCFVSAEPGKRWIKLSKEARKTSVVEQIAKMFGPACAVKSTDPSTLEAVTEIAKNPAEIFYHDWSADEWSQGCPCPALPPRPNGILDLAPALKSSVSALHFAGTETSNIWRGYMEGAVRSGERAADEVVNAIRAKVAAKI</sequence>
<proteinExistence type="inferred from homology"/>
<reference evidence="8 9" key="1">
    <citation type="submission" date="2016-03" db="EMBL/GenBank/DDBJ databases">
        <authorList>
            <person name="Ploux O."/>
        </authorList>
    </citation>
    <scope>NUCLEOTIDE SEQUENCE [LARGE SCALE GENOMIC DNA]</scope>
    <source>
        <strain evidence="8 9">UAMH 11012</strain>
    </source>
</reference>
<dbReference type="STRING" id="576137.A0A1L7X3Y0"/>
<feature type="domain" description="Amine oxidase" evidence="7">
    <location>
        <begin position="152"/>
        <end position="609"/>
    </location>
</feature>
<dbReference type="InterPro" id="IPR036188">
    <property type="entry name" value="FAD/NAD-bd_sf"/>
</dbReference>
<evidence type="ECO:0000259" key="7">
    <source>
        <dbReference type="Pfam" id="PF01593"/>
    </source>
</evidence>
<dbReference type="Gene3D" id="3.90.660.10">
    <property type="match status" value="1"/>
</dbReference>
<dbReference type="AlphaFoldDB" id="A0A1L7X3Y0"/>
<comment type="similarity">
    <text evidence="2 6">Belongs to the flavin monoamine oxidase family.</text>
</comment>
<feature type="binding site" evidence="5">
    <location>
        <position position="153"/>
    </location>
    <ligand>
        <name>FAD</name>
        <dbReference type="ChEBI" id="CHEBI:57692"/>
    </ligand>
</feature>
<evidence type="ECO:0000313" key="9">
    <source>
        <dbReference type="Proteomes" id="UP000184330"/>
    </source>
</evidence>
<dbReference type="Gene3D" id="3.30.1330.40">
    <property type="entry name" value="RutC-like"/>
    <property type="match status" value="1"/>
</dbReference>
<dbReference type="PANTHER" id="PTHR43563:SF14">
    <property type="entry name" value="AMINE OXIDASE"/>
    <property type="match status" value="1"/>
</dbReference>
<evidence type="ECO:0000256" key="1">
    <source>
        <dbReference type="ARBA" id="ARBA00001974"/>
    </source>
</evidence>
<comment type="catalytic activity">
    <reaction evidence="4">
        <text>a secondary aliphatic amine + O2 + H2O = a primary amine + an aldehyde + H2O2</text>
        <dbReference type="Rhea" id="RHEA:26414"/>
        <dbReference type="ChEBI" id="CHEBI:15377"/>
        <dbReference type="ChEBI" id="CHEBI:15379"/>
        <dbReference type="ChEBI" id="CHEBI:16240"/>
        <dbReference type="ChEBI" id="CHEBI:17478"/>
        <dbReference type="ChEBI" id="CHEBI:58855"/>
        <dbReference type="ChEBI" id="CHEBI:65296"/>
        <dbReference type="EC" id="1.4.3.4"/>
    </reaction>
</comment>
<dbReference type="Gene3D" id="3.50.50.60">
    <property type="entry name" value="FAD/NAD(P)-binding domain"/>
    <property type="match status" value="1"/>
</dbReference>
<dbReference type="InterPro" id="IPR035959">
    <property type="entry name" value="RutC-like_sf"/>
</dbReference>
<name>A0A1L7X3Y0_9HELO</name>
<dbReference type="PRINTS" id="PR00757">
    <property type="entry name" value="AMINEOXDASEF"/>
</dbReference>
<evidence type="ECO:0000256" key="5">
    <source>
        <dbReference type="PIRSR" id="PIRSR601613-1"/>
    </source>
</evidence>
<dbReference type="SUPFAM" id="SSF51905">
    <property type="entry name" value="FAD/NAD(P)-binding domain"/>
    <property type="match status" value="1"/>
</dbReference>
<dbReference type="GO" id="GO:0097621">
    <property type="term" value="F:monoamine oxidase activity"/>
    <property type="evidence" value="ECO:0007669"/>
    <property type="project" value="UniProtKB-EC"/>
</dbReference>
<feature type="binding site" evidence="5">
    <location>
        <position position="484"/>
    </location>
    <ligand>
        <name>substrate</name>
    </ligand>
</feature>
<dbReference type="Pfam" id="PF01593">
    <property type="entry name" value="Amino_oxidase"/>
    <property type="match status" value="1"/>
</dbReference>
<dbReference type="Gene3D" id="1.10.405.10">
    <property type="entry name" value="Guanine Nucleotide Dissociation Inhibitor, domain 1"/>
    <property type="match status" value="1"/>
</dbReference>
<dbReference type="InterPro" id="IPR002937">
    <property type="entry name" value="Amino_oxidase"/>
</dbReference>
<evidence type="ECO:0000256" key="4">
    <source>
        <dbReference type="ARBA" id="ARBA00048448"/>
    </source>
</evidence>
<keyword evidence="6" id="KW-0274">FAD</keyword>
<dbReference type="Pfam" id="PF01042">
    <property type="entry name" value="Ribonuc_L-PSP"/>
    <property type="match status" value="1"/>
</dbReference>
<dbReference type="PANTHER" id="PTHR43563">
    <property type="entry name" value="AMINE OXIDASE"/>
    <property type="match status" value="1"/>
</dbReference>
<evidence type="ECO:0000256" key="2">
    <source>
        <dbReference type="ARBA" id="ARBA00005995"/>
    </source>
</evidence>
<feature type="binding site" evidence="5">
    <location>
        <position position="586"/>
    </location>
    <ligand>
        <name>FAD</name>
        <dbReference type="ChEBI" id="CHEBI:57692"/>
    </ligand>
</feature>
<evidence type="ECO:0000313" key="8">
    <source>
        <dbReference type="EMBL" id="CZR59697.1"/>
    </source>
</evidence>
<gene>
    <name evidence="8" type="ORF">PAC_09591</name>
</gene>
<accession>A0A1L7X3Y0</accession>
<evidence type="ECO:0000256" key="6">
    <source>
        <dbReference type="RuleBase" id="RU362067"/>
    </source>
</evidence>
<feature type="binding site" evidence="5">
    <location>
        <position position="378"/>
    </location>
    <ligand>
        <name>FAD</name>
        <dbReference type="ChEBI" id="CHEBI:57692"/>
    </ligand>
</feature>
<dbReference type="InterPro" id="IPR001613">
    <property type="entry name" value="Flavin_amine_oxidase"/>
</dbReference>
<protein>
    <recommendedName>
        <fullName evidence="6">Amine oxidase</fullName>
        <ecNumber evidence="6">1.4.3.-</ecNumber>
    </recommendedName>
</protein>
<dbReference type="InterPro" id="IPR050703">
    <property type="entry name" value="Flavin_MAO"/>
</dbReference>
<dbReference type="InterPro" id="IPR006175">
    <property type="entry name" value="YjgF/YER057c/UK114"/>
</dbReference>
<dbReference type="EMBL" id="FJOG01000014">
    <property type="protein sequence ID" value="CZR59697.1"/>
    <property type="molecule type" value="Genomic_DNA"/>
</dbReference>
<keyword evidence="6" id="KW-0285">Flavoprotein</keyword>
<dbReference type="SUPFAM" id="SSF55298">
    <property type="entry name" value="YjgF-like"/>
    <property type="match status" value="1"/>
</dbReference>
<dbReference type="Proteomes" id="UP000184330">
    <property type="component" value="Unassembled WGS sequence"/>
</dbReference>
<dbReference type="EC" id="1.4.3.-" evidence="6"/>
<keyword evidence="9" id="KW-1185">Reference proteome</keyword>